<feature type="transmembrane region" description="Helical" evidence="1">
    <location>
        <begin position="78"/>
        <end position="98"/>
    </location>
</feature>
<evidence type="ECO:0000313" key="3">
    <source>
        <dbReference type="Proteomes" id="UP000092527"/>
    </source>
</evidence>
<dbReference type="RefSeq" id="WP_066112966.1">
    <property type="nucleotide sequence ID" value="NZ_JTJT01000035.1"/>
</dbReference>
<sequence length="99" mass="11207">MEQTMRSIRFDKAQYIKRLRNAGQTQEAAEAFAEALDEALEQHSSPLVTKVDFDISIDRLDKKIDISAERLEKTFYKLIAAQTLTLIAAITAIFALFAK</sequence>
<keyword evidence="1" id="KW-0472">Membrane</keyword>
<keyword evidence="1" id="KW-1133">Transmembrane helix</keyword>
<accession>A0AB36E6X8</accession>
<evidence type="ECO:0008006" key="4">
    <source>
        <dbReference type="Google" id="ProtNLM"/>
    </source>
</evidence>
<name>A0AB36E6X8_9PAST</name>
<dbReference type="EMBL" id="JTJU01000010">
    <property type="protein sequence ID" value="OBX11530.1"/>
    <property type="molecule type" value="Genomic_DNA"/>
</dbReference>
<reference evidence="2 3" key="1">
    <citation type="submission" date="2014-11" db="EMBL/GenBank/DDBJ databases">
        <title>Pan-genome of Gallibacterium spp.</title>
        <authorList>
            <person name="Kudirkiene E."/>
            <person name="Bojesen A.M."/>
        </authorList>
    </citation>
    <scope>NUCLEOTIDE SEQUENCE [LARGE SCALE GENOMIC DNA]</scope>
    <source>
        <strain evidence="2 3">18469/18</strain>
    </source>
</reference>
<evidence type="ECO:0000256" key="1">
    <source>
        <dbReference type="SAM" id="Phobius"/>
    </source>
</evidence>
<dbReference type="AlphaFoldDB" id="A0AB36E6X8"/>
<keyword evidence="1" id="KW-0812">Transmembrane</keyword>
<evidence type="ECO:0000313" key="2">
    <source>
        <dbReference type="EMBL" id="OBX11530.1"/>
    </source>
</evidence>
<dbReference type="Proteomes" id="UP000092527">
    <property type="component" value="Unassembled WGS sequence"/>
</dbReference>
<protein>
    <recommendedName>
        <fullName evidence="4">DUF1640 domain-containing protein</fullName>
    </recommendedName>
</protein>
<comment type="caution">
    <text evidence="2">The sequence shown here is derived from an EMBL/GenBank/DDBJ whole genome shotgun (WGS) entry which is preliminary data.</text>
</comment>
<organism evidence="2 3">
    <name type="scientific">Gallibacterium salpingitidis</name>
    <dbReference type="NCBI Taxonomy" id="505341"/>
    <lineage>
        <taxon>Bacteria</taxon>
        <taxon>Pseudomonadati</taxon>
        <taxon>Pseudomonadota</taxon>
        <taxon>Gammaproteobacteria</taxon>
        <taxon>Pasteurellales</taxon>
        <taxon>Pasteurellaceae</taxon>
        <taxon>Gallibacterium</taxon>
    </lineage>
</organism>
<proteinExistence type="predicted"/>
<gene>
    <name evidence="2" type="ORF">QV09_02130</name>
</gene>